<reference evidence="2" key="2">
    <citation type="submission" date="2023-07" db="EMBL/GenBank/DDBJ databases">
        <title>Cedecea davisae an AmpC producer and its therapeutic implications.</title>
        <authorList>
            <person name="Notter J."/>
        </authorList>
    </citation>
    <scope>NUCLEOTIDE SEQUENCE [LARGE SCALE GENOMIC DNA]</scope>
    <source>
        <strain evidence="2">1</strain>
    </source>
</reference>
<keyword evidence="2" id="KW-1185">Reference proteome</keyword>
<protein>
    <submittedName>
        <fullName evidence="1">Uncharacterized protein</fullName>
    </submittedName>
</protein>
<evidence type="ECO:0000313" key="2">
    <source>
        <dbReference type="Proteomes" id="UP000686327"/>
    </source>
</evidence>
<evidence type="ECO:0000313" key="1">
    <source>
        <dbReference type="EMBL" id="MBU4683295.1"/>
    </source>
</evidence>
<comment type="caution">
    <text evidence="1">The sequence shown here is derived from an EMBL/GenBank/DDBJ whole genome shotgun (WGS) entry which is preliminary data.</text>
</comment>
<dbReference type="RefSeq" id="WP_216376326.1">
    <property type="nucleotide sequence ID" value="NZ_JAGRYT010000014.1"/>
</dbReference>
<dbReference type="Proteomes" id="UP000686327">
    <property type="component" value="Unassembled WGS sequence"/>
</dbReference>
<reference evidence="1 2" key="1">
    <citation type="submission" date="2021-04" db="EMBL/GenBank/DDBJ databases">
        <authorList>
            <person name="Seiffert S.N."/>
        </authorList>
    </citation>
    <scope>NUCLEOTIDE SEQUENCE [LARGE SCALE GENOMIC DNA]</scope>
    <source>
        <strain evidence="1 2">1</strain>
    </source>
</reference>
<sequence length="154" mass="17191">MNNNDHPKIAFAYPTFLKVGMIATGPFVPDIGWQIKDFPAKISFYVSAGLILNSKRQYSFDVDVIFDNNSQVEDNVPPVDSKLIGTAVSDEDDFVALSTTFLQNVNLPSEGLYTVRVLLYAGVVGDNERLLIDQCDCHFVIAKNWLPNEMKRTA</sequence>
<name>A0ABS6DKR5_9ENTR</name>
<proteinExistence type="predicted"/>
<accession>A0ABS6DKR5</accession>
<gene>
    <name evidence="1" type="ORF">KC222_14875</name>
</gene>
<organism evidence="1 2">
    <name type="scientific">Cedecea davisae</name>
    <dbReference type="NCBI Taxonomy" id="158484"/>
    <lineage>
        <taxon>Bacteria</taxon>
        <taxon>Pseudomonadati</taxon>
        <taxon>Pseudomonadota</taxon>
        <taxon>Gammaproteobacteria</taxon>
        <taxon>Enterobacterales</taxon>
        <taxon>Enterobacteriaceae</taxon>
        <taxon>Cedecea</taxon>
    </lineage>
</organism>
<dbReference type="EMBL" id="JAGRYU010000025">
    <property type="protein sequence ID" value="MBU4683295.1"/>
    <property type="molecule type" value="Genomic_DNA"/>
</dbReference>